<dbReference type="GO" id="GO:0000155">
    <property type="term" value="F:phosphorelay sensor kinase activity"/>
    <property type="evidence" value="ECO:0007669"/>
    <property type="project" value="InterPro"/>
</dbReference>
<keyword evidence="5" id="KW-1185">Reference proteome</keyword>
<name>A0A5C0VPF1_9SPHI</name>
<dbReference type="Proteomes" id="UP000323653">
    <property type="component" value="Chromosome"/>
</dbReference>
<dbReference type="Pfam" id="PF00512">
    <property type="entry name" value="HisKA"/>
    <property type="match status" value="1"/>
</dbReference>
<dbReference type="KEGG" id="pej:FYC62_03720"/>
<dbReference type="EC" id="2.7.13.3" evidence="2"/>
<evidence type="ECO:0000256" key="2">
    <source>
        <dbReference type="ARBA" id="ARBA00012438"/>
    </source>
</evidence>
<dbReference type="AlphaFoldDB" id="A0A5C0VPF1"/>
<dbReference type="Gene3D" id="1.10.287.130">
    <property type="match status" value="1"/>
</dbReference>
<evidence type="ECO:0000259" key="3">
    <source>
        <dbReference type="Pfam" id="PF00512"/>
    </source>
</evidence>
<evidence type="ECO:0000313" key="4">
    <source>
        <dbReference type="EMBL" id="QEK53220.1"/>
    </source>
</evidence>
<proteinExistence type="predicted"/>
<protein>
    <recommendedName>
        <fullName evidence="2">histidine kinase</fullName>
        <ecNumber evidence="2">2.7.13.3</ecNumber>
    </recommendedName>
</protein>
<accession>A0A5C0VPF1</accession>
<sequence>MAWQQSHELRRPVANLLSLCDLLINDKDEREEIKDYYIDSILKSTKELDVIIKSIILLASENEFVNEIKNNPNYPHQ</sequence>
<dbReference type="InterPro" id="IPR036097">
    <property type="entry name" value="HisK_dim/P_sf"/>
</dbReference>
<dbReference type="CDD" id="cd00082">
    <property type="entry name" value="HisKA"/>
    <property type="match status" value="1"/>
</dbReference>
<evidence type="ECO:0000256" key="1">
    <source>
        <dbReference type="ARBA" id="ARBA00000085"/>
    </source>
</evidence>
<evidence type="ECO:0000313" key="5">
    <source>
        <dbReference type="Proteomes" id="UP000323653"/>
    </source>
</evidence>
<comment type="catalytic activity">
    <reaction evidence="1">
        <text>ATP + protein L-histidine = ADP + protein N-phospho-L-histidine.</text>
        <dbReference type="EC" id="2.7.13.3"/>
    </reaction>
</comment>
<reference evidence="4 5" key="1">
    <citation type="submission" date="2019-08" db="EMBL/GenBank/DDBJ databases">
        <title>Pedobacter sp. nov., isolated from Han river, South Korea.</title>
        <authorList>
            <person name="Lee D.-H."/>
            <person name="Kim Y.-S."/>
            <person name="Hwang E.-M."/>
            <person name="Le Tran T.C."/>
            <person name="Cha C.-J."/>
        </authorList>
    </citation>
    <scope>NUCLEOTIDE SEQUENCE [LARGE SCALE GENOMIC DNA]</scope>
    <source>
        <strain evidence="4 5">CJ43</strain>
    </source>
</reference>
<organism evidence="4 5">
    <name type="scientific">Pedobacter aquae</name>
    <dbReference type="NCBI Taxonomy" id="2605747"/>
    <lineage>
        <taxon>Bacteria</taxon>
        <taxon>Pseudomonadati</taxon>
        <taxon>Bacteroidota</taxon>
        <taxon>Sphingobacteriia</taxon>
        <taxon>Sphingobacteriales</taxon>
        <taxon>Sphingobacteriaceae</taxon>
        <taxon>Pedobacter</taxon>
    </lineage>
</organism>
<dbReference type="SUPFAM" id="SSF47384">
    <property type="entry name" value="Homodimeric domain of signal transducing histidine kinase"/>
    <property type="match status" value="1"/>
</dbReference>
<feature type="domain" description="Signal transduction histidine kinase dimerisation/phosphoacceptor" evidence="3">
    <location>
        <begin position="6"/>
        <end position="60"/>
    </location>
</feature>
<gene>
    <name evidence="4" type="ORF">FYC62_03720</name>
</gene>
<dbReference type="EMBL" id="CP043329">
    <property type="protein sequence ID" value="QEK53220.1"/>
    <property type="molecule type" value="Genomic_DNA"/>
</dbReference>
<dbReference type="InterPro" id="IPR003661">
    <property type="entry name" value="HisK_dim/P_dom"/>
</dbReference>